<evidence type="ECO:0000256" key="5">
    <source>
        <dbReference type="ARBA" id="ARBA00022679"/>
    </source>
</evidence>
<evidence type="ECO:0000256" key="13">
    <source>
        <dbReference type="ARBA" id="ARBA00059679"/>
    </source>
</evidence>
<comment type="subcellular location">
    <subcellularLocation>
        <location evidence="2 15">Nucleus</location>
    </subcellularLocation>
</comment>
<dbReference type="Gene3D" id="3.30.40.10">
    <property type="entry name" value="Zinc/RING finger domain, C3HC4 (zinc finger)"/>
    <property type="match status" value="1"/>
</dbReference>
<keyword evidence="11 15" id="KW-0175">Coiled coil</keyword>
<comment type="catalytic activity">
    <reaction evidence="1 15">
        <text>S-ubiquitinyl-[E2 ubiquitin-conjugating enzyme]-L-cysteine + [acceptor protein]-L-lysine = [E2 ubiquitin-conjugating enzyme]-L-cysteine + N(6)-ubiquitinyl-[acceptor protein]-L-lysine.</text>
        <dbReference type="EC" id="2.3.2.27"/>
    </reaction>
</comment>
<dbReference type="CDD" id="cd16499">
    <property type="entry name" value="RING-HC_Bre1-like"/>
    <property type="match status" value="1"/>
</dbReference>
<feature type="coiled-coil region" evidence="16">
    <location>
        <begin position="270"/>
        <end position="304"/>
    </location>
</feature>
<protein>
    <recommendedName>
        <fullName evidence="15">E3 ubiquitin protein ligase</fullName>
        <ecNumber evidence="15">2.3.2.27</ecNumber>
    </recommendedName>
</protein>
<evidence type="ECO:0000256" key="16">
    <source>
        <dbReference type="SAM" id="Coils"/>
    </source>
</evidence>
<evidence type="ECO:0000256" key="17">
    <source>
        <dbReference type="SAM" id="MobiDB-lite"/>
    </source>
</evidence>
<feature type="domain" description="RING-type" evidence="18">
    <location>
        <begin position="738"/>
        <end position="777"/>
    </location>
</feature>
<evidence type="ECO:0000256" key="3">
    <source>
        <dbReference type="ARBA" id="ARBA00004906"/>
    </source>
</evidence>
<keyword evidence="7 14" id="KW-0863">Zinc-finger</keyword>
<feature type="compositionally biased region" description="Polar residues" evidence="17">
    <location>
        <begin position="217"/>
        <end position="228"/>
    </location>
</feature>
<dbReference type="InterPro" id="IPR013956">
    <property type="entry name" value="E3_ubiquit_lig_Bre1"/>
</dbReference>
<dbReference type="Pfam" id="PF26095">
    <property type="entry name" value="CC_Bre1"/>
    <property type="match status" value="1"/>
</dbReference>
<dbReference type="VEuPathDB" id="FungiDB:PC9H_007450"/>
<feature type="coiled-coil region" evidence="16">
    <location>
        <begin position="52"/>
        <end position="86"/>
    </location>
</feature>
<dbReference type="EC" id="2.3.2.27" evidence="15"/>
<dbReference type="Gene3D" id="1.10.287.1490">
    <property type="match status" value="1"/>
</dbReference>
<name>A0A8H6ZTF4_PLEOS</name>
<evidence type="ECO:0000256" key="9">
    <source>
        <dbReference type="ARBA" id="ARBA00022833"/>
    </source>
</evidence>
<keyword evidence="5 15" id="KW-0808">Transferase</keyword>
<keyword evidence="10 15" id="KW-0156">Chromatin regulator</keyword>
<dbReference type="Proteomes" id="UP000623687">
    <property type="component" value="Unassembled WGS sequence"/>
</dbReference>
<evidence type="ECO:0000256" key="2">
    <source>
        <dbReference type="ARBA" id="ARBA00004123"/>
    </source>
</evidence>
<dbReference type="PANTHER" id="PTHR23163:SF0">
    <property type="entry name" value="E3 UBIQUITIN-PROTEIN LIGASE BRE1"/>
    <property type="match status" value="1"/>
</dbReference>
<evidence type="ECO:0000256" key="8">
    <source>
        <dbReference type="ARBA" id="ARBA00022786"/>
    </source>
</evidence>
<evidence type="ECO:0000256" key="7">
    <source>
        <dbReference type="ARBA" id="ARBA00022771"/>
    </source>
</evidence>
<keyword evidence="6 15" id="KW-0479">Metal-binding</keyword>
<feature type="coiled-coil region" evidence="16">
    <location>
        <begin position="657"/>
        <end position="712"/>
    </location>
</feature>
<dbReference type="InterPro" id="IPR001841">
    <property type="entry name" value="Znf_RING"/>
</dbReference>
<dbReference type="GeneID" id="59377268"/>
<dbReference type="AlphaFoldDB" id="A0A8H6ZTF4"/>
<organism evidence="19 20">
    <name type="scientific">Pleurotus ostreatus</name>
    <name type="common">Oyster mushroom</name>
    <name type="synonym">White-rot fungus</name>
    <dbReference type="NCBI Taxonomy" id="5322"/>
    <lineage>
        <taxon>Eukaryota</taxon>
        <taxon>Fungi</taxon>
        <taxon>Dikarya</taxon>
        <taxon>Basidiomycota</taxon>
        <taxon>Agaricomycotina</taxon>
        <taxon>Agaricomycetes</taxon>
        <taxon>Agaricomycetidae</taxon>
        <taxon>Agaricales</taxon>
        <taxon>Pleurotineae</taxon>
        <taxon>Pleurotaceae</taxon>
        <taxon>Pleurotus</taxon>
    </lineage>
</organism>
<dbReference type="PANTHER" id="PTHR23163">
    <property type="entry name" value="RING FINGER PROTEIN-RELATED"/>
    <property type="match status" value="1"/>
</dbReference>
<dbReference type="Pfam" id="PF00097">
    <property type="entry name" value="zf-C3HC4"/>
    <property type="match status" value="1"/>
</dbReference>
<dbReference type="PROSITE" id="PS00518">
    <property type="entry name" value="ZF_RING_1"/>
    <property type="match status" value="1"/>
</dbReference>
<dbReference type="EMBL" id="JACETU010000005">
    <property type="protein sequence ID" value="KAF7428229.1"/>
    <property type="molecule type" value="Genomic_DNA"/>
</dbReference>
<keyword evidence="9 15" id="KW-0862">Zinc</keyword>
<dbReference type="GO" id="GO:0016567">
    <property type="term" value="P:protein ubiquitination"/>
    <property type="evidence" value="ECO:0007669"/>
    <property type="project" value="UniProtKB-UniRule"/>
</dbReference>
<feature type="compositionally biased region" description="Low complexity" evidence="17">
    <location>
        <begin position="246"/>
        <end position="257"/>
    </location>
</feature>
<feature type="compositionally biased region" description="Basic and acidic residues" evidence="17">
    <location>
        <begin position="1"/>
        <end position="28"/>
    </location>
</feature>
<proteinExistence type="inferred from homology"/>
<dbReference type="InterPro" id="IPR017907">
    <property type="entry name" value="Znf_RING_CS"/>
</dbReference>
<dbReference type="RefSeq" id="XP_036630601.1">
    <property type="nucleotide sequence ID" value="XM_036776981.1"/>
</dbReference>
<comment type="function">
    <text evidence="13">E3 ubiquitin-protein ligase that mediates monoubiquitination of histone H2B to form H2BK123ub1. H2BK123ub1 gives a specific tag for epigenetic transcriptional activation and is also a prerequisite for H3K4me and H3K79me formation.</text>
</comment>
<feature type="region of interest" description="Disordered" evidence="17">
    <location>
        <begin position="209"/>
        <end position="258"/>
    </location>
</feature>
<feature type="coiled-coil region" evidence="16">
    <location>
        <begin position="333"/>
        <end position="391"/>
    </location>
</feature>
<dbReference type="Pfam" id="PF08647">
    <property type="entry name" value="BRE1"/>
    <property type="match status" value="1"/>
</dbReference>
<evidence type="ECO:0000256" key="12">
    <source>
        <dbReference type="ARBA" id="ARBA00023242"/>
    </source>
</evidence>
<dbReference type="InterPro" id="IPR018957">
    <property type="entry name" value="Znf_C3HC4_RING-type"/>
</dbReference>
<evidence type="ECO:0000313" key="19">
    <source>
        <dbReference type="EMBL" id="KAF7428229.1"/>
    </source>
</evidence>
<evidence type="ECO:0000256" key="10">
    <source>
        <dbReference type="ARBA" id="ARBA00022853"/>
    </source>
</evidence>
<evidence type="ECO:0000256" key="4">
    <source>
        <dbReference type="ARBA" id="ARBA00005555"/>
    </source>
</evidence>
<dbReference type="UniPathway" id="UPA00143"/>
<evidence type="ECO:0000256" key="1">
    <source>
        <dbReference type="ARBA" id="ARBA00000900"/>
    </source>
</evidence>
<comment type="caution">
    <text evidence="19">The sequence shown here is derived from an EMBL/GenBank/DDBJ whole genome shotgun (WGS) entry which is preliminary data.</text>
</comment>
<dbReference type="GO" id="GO:0006325">
    <property type="term" value="P:chromatin organization"/>
    <property type="evidence" value="ECO:0007669"/>
    <property type="project" value="UniProtKB-KW"/>
</dbReference>
<dbReference type="SUPFAM" id="SSF57850">
    <property type="entry name" value="RING/U-box"/>
    <property type="match status" value="1"/>
</dbReference>
<sequence>MESKKRPHDEDDVDTSVKKRIVSDDHGSPRVNGVVSDSNEPTDGDNLEQFRKEAIYRRMKHYSREYERSEARVAELERRKQSCEAGVAIMAACWSQLVETIRSLVRPDDVPDIKVDASQLFELTFKSPPKEIETGLQNTLASTRTLVTRLVQSSGSDQIKSVDLSTAFASMDEHKALEANLVIHRARIGDLEAQNAQLQETMQTLENRVERARSATVAASQKRSSSNKDIPKLSPDPRNVDSVAEPSSPSASSSLLANGKHPEELTAALNEFRQNKLNEYERENGALRQQILDLQSELNILKRDTPADYWEKLAEFVLRIDHFDKTSNSNAGESRVEQVVQELCEAKKKLEERLSVKPEEKTQIAKRDSEIARLREQRDAARNELGERKQKEAHRLNYNESMKASYESRGARLNTLESQLNRYRARLTAEAGHPDLLEFLVGSNPDVVVDLKKRLRAAESRIQQLEQPLSQETKQLVEAEVTLRKEVRELSDKLDRYQRIIEDPSLPPDHAQLIEKLQARDQELQDLRKQVHEMEQVEAQLSSEVERLSGAWETLDAEVQVKINELIAMDKEVQRLADERTKYENRYYAMTRLRDTCEAVSKAQAVEVEKMGVTTQIYQDKVQKLDALTTTYRTENEQLREWVKGSDQATQKLYAKMARTEADLARQKQDRDDIHAKHSRLEGALAKATQEYRKLEESNLRAKKEYEKQLARMKEMAALSAPQSSDTHHDKMQEILQCRICKARIRDTVITKCMHTFCRECLDARLSTRQRKCPSCQLAFGHADVHPVYFQG</sequence>
<evidence type="ECO:0000256" key="11">
    <source>
        <dbReference type="ARBA" id="ARBA00023054"/>
    </source>
</evidence>
<evidence type="ECO:0000256" key="15">
    <source>
        <dbReference type="RuleBase" id="RU365038"/>
    </source>
</evidence>
<dbReference type="GO" id="GO:0033503">
    <property type="term" value="C:HULC complex"/>
    <property type="evidence" value="ECO:0007669"/>
    <property type="project" value="TreeGrafter"/>
</dbReference>
<feature type="coiled-coil region" evidence="16">
    <location>
        <begin position="448"/>
        <end position="586"/>
    </location>
</feature>
<evidence type="ECO:0000313" key="20">
    <source>
        <dbReference type="Proteomes" id="UP000623687"/>
    </source>
</evidence>
<evidence type="ECO:0000256" key="6">
    <source>
        <dbReference type="ARBA" id="ARBA00022723"/>
    </source>
</evidence>
<dbReference type="SMART" id="SM00184">
    <property type="entry name" value="RING"/>
    <property type="match status" value="1"/>
</dbReference>
<keyword evidence="20" id="KW-1185">Reference proteome</keyword>
<dbReference type="GO" id="GO:0005634">
    <property type="term" value="C:nucleus"/>
    <property type="evidence" value="ECO:0007669"/>
    <property type="project" value="UniProtKB-SubCell"/>
</dbReference>
<reference evidence="19" key="1">
    <citation type="submission" date="2019-07" db="EMBL/GenBank/DDBJ databases">
        <authorList>
            <person name="Palmer J.M."/>
        </authorList>
    </citation>
    <scope>NUCLEOTIDE SEQUENCE</scope>
    <source>
        <strain evidence="19">PC9</strain>
    </source>
</reference>
<dbReference type="OrthoDB" id="10266039at2759"/>
<feature type="region of interest" description="Disordered" evidence="17">
    <location>
        <begin position="1"/>
        <end position="47"/>
    </location>
</feature>
<keyword evidence="12 15" id="KW-0539">Nucleus</keyword>
<dbReference type="InterPro" id="IPR058643">
    <property type="entry name" value="BRE1-like_CC"/>
</dbReference>
<dbReference type="PROSITE" id="PS50089">
    <property type="entry name" value="ZF_RING_2"/>
    <property type="match status" value="1"/>
</dbReference>
<gene>
    <name evidence="19" type="primary">BRE1</name>
    <name evidence="19" type="ORF">PC9H_007450</name>
</gene>
<keyword evidence="8 15" id="KW-0833">Ubl conjugation pathway</keyword>
<dbReference type="GO" id="GO:0061630">
    <property type="term" value="F:ubiquitin protein ligase activity"/>
    <property type="evidence" value="ECO:0007669"/>
    <property type="project" value="UniProtKB-EC"/>
</dbReference>
<comment type="similarity">
    <text evidence="4 15">Belongs to the BRE1 family.</text>
</comment>
<evidence type="ECO:0000259" key="18">
    <source>
        <dbReference type="PROSITE" id="PS50089"/>
    </source>
</evidence>
<dbReference type="GO" id="GO:0008270">
    <property type="term" value="F:zinc ion binding"/>
    <property type="evidence" value="ECO:0007669"/>
    <property type="project" value="UniProtKB-KW"/>
</dbReference>
<accession>A0A8H6ZTF4</accession>
<comment type="pathway">
    <text evidence="3 15">Protein modification; protein ubiquitination.</text>
</comment>
<dbReference type="InterPro" id="IPR013083">
    <property type="entry name" value="Znf_RING/FYVE/PHD"/>
</dbReference>
<evidence type="ECO:0000256" key="14">
    <source>
        <dbReference type="PROSITE-ProRule" id="PRU00175"/>
    </source>
</evidence>